<dbReference type="Gene3D" id="3.40.190.10">
    <property type="entry name" value="Periplasmic binding protein-like II"/>
    <property type="match status" value="2"/>
</dbReference>
<evidence type="ECO:0000259" key="3">
    <source>
        <dbReference type="SMART" id="SM00062"/>
    </source>
</evidence>
<organism evidence="4 5">
    <name type="scientific">Vibrio marisflavi CECT 7928</name>
    <dbReference type="NCBI Taxonomy" id="634439"/>
    <lineage>
        <taxon>Bacteria</taxon>
        <taxon>Pseudomonadati</taxon>
        <taxon>Pseudomonadota</taxon>
        <taxon>Gammaproteobacteria</taxon>
        <taxon>Vibrionales</taxon>
        <taxon>Vibrionaceae</taxon>
        <taxon>Vibrio</taxon>
    </lineage>
</organism>
<name>A0ABM9A5U6_9VIBR</name>
<evidence type="ECO:0000256" key="1">
    <source>
        <dbReference type="ARBA" id="ARBA00010333"/>
    </source>
</evidence>
<evidence type="ECO:0000313" key="4">
    <source>
        <dbReference type="EMBL" id="CAH0540279.1"/>
    </source>
</evidence>
<keyword evidence="2" id="KW-0732">Signal</keyword>
<sequence length="243" mass="27970">MLRRLYAFFFVSIFFVNKVFAQNIIVGVHYSPPWSYVNNNGEIVGIEKEIIEGAFEKRGYNVEFKIYGYSRLIKEITDKKVDFASPIAVNIPNILPVDHYLPFHDVAMTLKSRDLKVDNVSDLKGKAVVAYQKASYVLGDEYRNVVESNTELYKEIHGRENQIQMLFRGRTDIVVGEERILVYLSEKLYGPGKVSIHPIFQKTNYGGAAWSESLVNDFNRGLEVLKNSGEYQEMLDKHRSIEQ</sequence>
<reference evidence="4" key="1">
    <citation type="submission" date="2021-11" db="EMBL/GenBank/DDBJ databases">
        <authorList>
            <person name="Rodrigo-Torres L."/>
            <person name="Arahal R. D."/>
            <person name="Lucena T."/>
        </authorList>
    </citation>
    <scope>NUCLEOTIDE SEQUENCE</scope>
    <source>
        <strain evidence="4">CECT 7928</strain>
    </source>
</reference>
<dbReference type="InterPro" id="IPR001638">
    <property type="entry name" value="Solute-binding_3/MltF_N"/>
</dbReference>
<dbReference type="SMART" id="SM00062">
    <property type="entry name" value="PBPb"/>
    <property type="match status" value="1"/>
</dbReference>
<accession>A0ABM9A5U6</accession>
<proteinExistence type="inferred from homology"/>
<dbReference type="RefSeq" id="WP_237362264.1">
    <property type="nucleotide sequence ID" value="NZ_CAKLDM010000002.1"/>
</dbReference>
<gene>
    <name evidence="4" type="ORF">VMF7928_02724</name>
</gene>
<dbReference type="Proteomes" id="UP000838748">
    <property type="component" value="Unassembled WGS sequence"/>
</dbReference>
<dbReference type="Pfam" id="PF00497">
    <property type="entry name" value="SBP_bac_3"/>
    <property type="match status" value="1"/>
</dbReference>
<keyword evidence="5" id="KW-1185">Reference proteome</keyword>
<dbReference type="PANTHER" id="PTHR35936:SF19">
    <property type="entry name" value="AMINO-ACID-BINDING PROTEIN YXEM-RELATED"/>
    <property type="match status" value="1"/>
</dbReference>
<protein>
    <recommendedName>
        <fullName evidence="3">Solute-binding protein family 3/N-terminal domain-containing protein</fullName>
    </recommendedName>
</protein>
<evidence type="ECO:0000256" key="2">
    <source>
        <dbReference type="ARBA" id="ARBA00022729"/>
    </source>
</evidence>
<evidence type="ECO:0000313" key="5">
    <source>
        <dbReference type="Proteomes" id="UP000838748"/>
    </source>
</evidence>
<feature type="domain" description="Solute-binding protein family 3/N-terminal" evidence="3">
    <location>
        <begin position="23"/>
        <end position="242"/>
    </location>
</feature>
<dbReference type="PANTHER" id="PTHR35936">
    <property type="entry name" value="MEMBRANE-BOUND LYTIC MUREIN TRANSGLYCOSYLASE F"/>
    <property type="match status" value="1"/>
</dbReference>
<comment type="similarity">
    <text evidence="1">Belongs to the bacterial solute-binding protein 3 family.</text>
</comment>
<comment type="caution">
    <text evidence="4">The sequence shown here is derived from an EMBL/GenBank/DDBJ whole genome shotgun (WGS) entry which is preliminary data.</text>
</comment>
<dbReference type="EMBL" id="CAKLDM010000002">
    <property type="protein sequence ID" value="CAH0540279.1"/>
    <property type="molecule type" value="Genomic_DNA"/>
</dbReference>
<dbReference type="SUPFAM" id="SSF53850">
    <property type="entry name" value="Periplasmic binding protein-like II"/>
    <property type="match status" value="1"/>
</dbReference>